<dbReference type="OrthoDB" id="10546248at2759"/>
<protein>
    <submittedName>
        <fullName evidence="2">Uncharacterized protein</fullName>
    </submittedName>
</protein>
<proteinExistence type="predicted"/>
<comment type="caution">
    <text evidence="2">The sequence shown here is derived from an EMBL/GenBank/DDBJ whole genome shotgun (WGS) entry which is preliminary data.</text>
</comment>
<name>A0A0F4GPT3_9PEZI</name>
<dbReference type="Proteomes" id="UP000033647">
    <property type="component" value="Unassembled WGS sequence"/>
</dbReference>
<feature type="compositionally biased region" description="Basic and acidic residues" evidence="1">
    <location>
        <begin position="7"/>
        <end position="16"/>
    </location>
</feature>
<keyword evidence="3" id="KW-1185">Reference proteome</keyword>
<evidence type="ECO:0000313" key="3">
    <source>
        <dbReference type="Proteomes" id="UP000033647"/>
    </source>
</evidence>
<gene>
    <name evidence="2" type="ORF">TI39_contig367g00016</name>
</gene>
<evidence type="ECO:0000256" key="1">
    <source>
        <dbReference type="SAM" id="MobiDB-lite"/>
    </source>
</evidence>
<dbReference type="EMBL" id="LAFY01000359">
    <property type="protein sequence ID" value="KJX99253.1"/>
    <property type="molecule type" value="Genomic_DNA"/>
</dbReference>
<reference evidence="2 3" key="1">
    <citation type="submission" date="2015-03" db="EMBL/GenBank/DDBJ databases">
        <title>RNA-seq based gene annotation and comparative genomics of four Zymoseptoria species reveal species-specific pathogenicity related genes and transposable element activity.</title>
        <authorList>
            <person name="Grandaubert J."/>
            <person name="Bhattacharyya A."/>
            <person name="Stukenbrock E.H."/>
        </authorList>
    </citation>
    <scope>NUCLEOTIDE SEQUENCE [LARGE SCALE GENOMIC DNA]</scope>
    <source>
        <strain evidence="2 3">Zb18110</strain>
    </source>
</reference>
<organism evidence="2 3">
    <name type="scientific">Zymoseptoria brevis</name>
    <dbReference type="NCBI Taxonomy" id="1047168"/>
    <lineage>
        <taxon>Eukaryota</taxon>
        <taxon>Fungi</taxon>
        <taxon>Dikarya</taxon>
        <taxon>Ascomycota</taxon>
        <taxon>Pezizomycotina</taxon>
        <taxon>Dothideomycetes</taxon>
        <taxon>Dothideomycetidae</taxon>
        <taxon>Mycosphaerellales</taxon>
        <taxon>Mycosphaerellaceae</taxon>
        <taxon>Zymoseptoria</taxon>
    </lineage>
</organism>
<sequence length="299" mass="33623">MDQVTMETEKAPERAQRLRQASDSTVLAHERTQGSLPTRIDLHSAVLSRASEPTLCSPSSENGKSGCQSSLLLELPLELFEKIIRTIRYAKDKQEEQRHSELATTRAFHALVRTCKPLHRIVLPYLYETVQIAPGHDFPWKIPARIAATKRLVLRHLTVHTYCPLENMVIFINELGTLQHKGLEKLQITFRETAAMKYSRYTELRDTELGVAPAISSSSKHRFRVGYGEIWGRVMLTGLNGLMELQRPDVWQLDCVLGEALLSARDAEELEWDTAAKAMLIDFGDALANLFGGEADEGA</sequence>
<accession>A0A0F4GPT3</accession>
<feature type="region of interest" description="Disordered" evidence="1">
    <location>
        <begin position="1"/>
        <end position="31"/>
    </location>
</feature>
<evidence type="ECO:0000313" key="2">
    <source>
        <dbReference type="EMBL" id="KJX99253.1"/>
    </source>
</evidence>
<dbReference type="AlphaFoldDB" id="A0A0F4GPT3"/>